<protein>
    <submittedName>
        <fullName evidence="2">Serine/arginine repetitive matrix protein 1-like</fullName>
    </submittedName>
</protein>
<dbReference type="Proteomes" id="UP001314229">
    <property type="component" value="Unassembled WGS sequence"/>
</dbReference>
<sequence length="123" mass="13452">MDFISLSPSDDGIFGDSNPTLSPAWIIPAPQLRSDAGASTRSRSTRHHAPPKSPASQLSSKISDWTVATLHKVLRERGIHFHRTDKLFDILMAVCCSRSCPNTGVLPGDVITHVVTPEPRLDR</sequence>
<evidence type="ECO:0000313" key="3">
    <source>
        <dbReference type="Proteomes" id="UP001314229"/>
    </source>
</evidence>
<gene>
    <name evidence="2" type="ORF">FSCOSCO3_A024406</name>
</gene>
<evidence type="ECO:0000256" key="1">
    <source>
        <dbReference type="SAM" id="MobiDB-lite"/>
    </source>
</evidence>
<proteinExistence type="predicted"/>
<name>A0AAV1PBS8_SCOSC</name>
<reference evidence="2 3" key="1">
    <citation type="submission" date="2024-01" db="EMBL/GenBank/DDBJ databases">
        <authorList>
            <person name="Alioto T."/>
            <person name="Alioto T."/>
            <person name="Gomez Garrido J."/>
        </authorList>
    </citation>
    <scope>NUCLEOTIDE SEQUENCE [LARGE SCALE GENOMIC DNA]</scope>
</reference>
<comment type="caution">
    <text evidence="2">The sequence shown here is derived from an EMBL/GenBank/DDBJ whole genome shotgun (WGS) entry which is preliminary data.</text>
</comment>
<organism evidence="2 3">
    <name type="scientific">Scomber scombrus</name>
    <name type="common">Atlantic mackerel</name>
    <name type="synonym">Scomber vernalis</name>
    <dbReference type="NCBI Taxonomy" id="13677"/>
    <lineage>
        <taxon>Eukaryota</taxon>
        <taxon>Metazoa</taxon>
        <taxon>Chordata</taxon>
        <taxon>Craniata</taxon>
        <taxon>Vertebrata</taxon>
        <taxon>Euteleostomi</taxon>
        <taxon>Actinopterygii</taxon>
        <taxon>Neopterygii</taxon>
        <taxon>Teleostei</taxon>
        <taxon>Neoteleostei</taxon>
        <taxon>Acanthomorphata</taxon>
        <taxon>Pelagiaria</taxon>
        <taxon>Scombriformes</taxon>
        <taxon>Scombridae</taxon>
        <taxon>Scomber</taxon>
    </lineage>
</organism>
<keyword evidence="3" id="KW-1185">Reference proteome</keyword>
<accession>A0AAV1PBS8</accession>
<feature type="region of interest" description="Disordered" evidence="1">
    <location>
        <begin position="32"/>
        <end position="60"/>
    </location>
</feature>
<evidence type="ECO:0000313" key="2">
    <source>
        <dbReference type="EMBL" id="CAK6969146.1"/>
    </source>
</evidence>
<dbReference type="EMBL" id="CAWUFR010000130">
    <property type="protein sequence ID" value="CAK6969146.1"/>
    <property type="molecule type" value="Genomic_DNA"/>
</dbReference>
<dbReference type="AlphaFoldDB" id="A0AAV1PBS8"/>